<feature type="region of interest" description="Disordered" evidence="1">
    <location>
        <begin position="40"/>
        <end position="59"/>
    </location>
</feature>
<sequence>MVIWGLALWSEYLILKPPSSISSWSSHHWRRRAGRTSGAGLALGAETREERKRKEMAAN</sequence>
<evidence type="ECO:0000313" key="2">
    <source>
        <dbReference type="EMBL" id="KAF0917176.1"/>
    </source>
</evidence>
<organism evidence="2 3">
    <name type="scientific">Oryza meyeriana var. granulata</name>
    <dbReference type="NCBI Taxonomy" id="110450"/>
    <lineage>
        <taxon>Eukaryota</taxon>
        <taxon>Viridiplantae</taxon>
        <taxon>Streptophyta</taxon>
        <taxon>Embryophyta</taxon>
        <taxon>Tracheophyta</taxon>
        <taxon>Spermatophyta</taxon>
        <taxon>Magnoliopsida</taxon>
        <taxon>Liliopsida</taxon>
        <taxon>Poales</taxon>
        <taxon>Poaceae</taxon>
        <taxon>BOP clade</taxon>
        <taxon>Oryzoideae</taxon>
        <taxon>Oryzeae</taxon>
        <taxon>Oryzinae</taxon>
        <taxon>Oryza</taxon>
        <taxon>Oryza meyeriana</taxon>
    </lineage>
</organism>
<evidence type="ECO:0000313" key="3">
    <source>
        <dbReference type="Proteomes" id="UP000479710"/>
    </source>
</evidence>
<gene>
    <name evidence="2" type="ORF">E2562_016972</name>
</gene>
<dbReference type="AlphaFoldDB" id="A0A6G1DXQ3"/>
<name>A0A6G1DXQ3_9ORYZ</name>
<protein>
    <submittedName>
        <fullName evidence="2">Uncharacterized protein</fullName>
    </submittedName>
</protein>
<dbReference type="Proteomes" id="UP000479710">
    <property type="component" value="Unassembled WGS sequence"/>
</dbReference>
<evidence type="ECO:0000256" key="1">
    <source>
        <dbReference type="SAM" id="MobiDB-lite"/>
    </source>
</evidence>
<accession>A0A6G1DXQ3</accession>
<feature type="compositionally biased region" description="Basic and acidic residues" evidence="1">
    <location>
        <begin position="46"/>
        <end position="59"/>
    </location>
</feature>
<comment type="caution">
    <text evidence="2">The sequence shown here is derived from an EMBL/GenBank/DDBJ whole genome shotgun (WGS) entry which is preliminary data.</text>
</comment>
<proteinExistence type="predicted"/>
<reference evidence="2 3" key="1">
    <citation type="submission" date="2019-11" db="EMBL/GenBank/DDBJ databases">
        <title>Whole genome sequence of Oryza granulata.</title>
        <authorList>
            <person name="Li W."/>
        </authorList>
    </citation>
    <scope>NUCLEOTIDE SEQUENCE [LARGE SCALE GENOMIC DNA]</scope>
    <source>
        <strain evidence="3">cv. Menghai</strain>
        <tissue evidence="2">Leaf</tissue>
    </source>
</reference>
<dbReference type="EMBL" id="SPHZ02000005">
    <property type="protein sequence ID" value="KAF0917176.1"/>
    <property type="molecule type" value="Genomic_DNA"/>
</dbReference>
<keyword evidence="3" id="KW-1185">Reference proteome</keyword>